<gene>
    <name evidence="2" type="ORF">L484_024644</name>
</gene>
<protein>
    <submittedName>
        <fullName evidence="2">Uncharacterized protein</fullName>
    </submittedName>
</protein>
<evidence type="ECO:0000313" key="2">
    <source>
        <dbReference type="EMBL" id="EXB52094.1"/>
    </source>
</evidence>
<accession>W9QRR1</accession>
<keyword evidence="3" id="KW-1185">Reference proteome</keyword>
<reference evidence="3" key="1">
    <citation type="submission" date="2013-01" db="EMBL/GenBank/DDBJ databases">
        <title>Draft Genome Sequence of a Mulberry Tree, Morus notabilis C.K. Schneid.</title>
        <authorList>
            <person name="He N."/>
            <person name="Zhao S."/>
        </authorList>
    </citation>
    <scope>NUCLEOTIDE SEQUENCE</scope>
</reference>
<proteinExistence type="predicted"/>
<feature type="region of interest" description="Disordered" evidence="1">
    <location>
        <begin position="49"/>
        <end position="79"/>
    </location>
</feature>
<dbReference type="Proteomes" id="UP000030645">
    <property type="component" value="Unassembled WGS sequence"/>
</dbReference>
<evidence type="ECO:0000313" key="3">
    <source>
        <dbReference type="Proteomes" id="UP000030645"/>
    </source>
</evidence>
<name>W9QRR1_9ROSA</name>
<dbReference type="AlphaFoldDB" id="W9QRR1"/>
<evidence type="ECO:0000256" key="1">
    <source>
        <dbReference type="SAM" id="MobiDB-lite"/>
    </source>
</evidence>
<dbReference type="EMBL" id="KE344061">
    <property type="protein sequence ID" value="EXB52094.1"/>
    <property type="molecule type" value="Genomic_DNA"/>
</dbReference>
<feature type="compositionally biased region" description="Low complexity" evidence="1">
    <location>
        <begin position="55"/>
        <end position="68"/>
    </location>
</feature>
<sequence length="79" mass="9117">MSRGRDREIVRSHENDLENCSTTIRDHDLRSGDLNHDFRLPKALRDLRFRNPDKSSSPVPTVSSSPSPATETEREENQR</sequence>
<organism evidence="2 3">
    <name type="scientific">Morus notabilis</name>
    <dbReference type="NCBI Taxonomy" id="981085"/>
    <lineage>
        <taxon>Eukaryota</taxon>
        <taxon>Viridiplantae</taxon>
        <taxon>Streptophyta</taxon>
        <taxon>Embryophyta</taxon>
        <taxon>Tracheophyta</taxon>
        <taxon>Spermatophyta</taxon>
        <taxon>Magnoliopsida</taxon>
        <taxon>eudicotyledons</taxon>
        <taxon>Gunneridae</taxon>
        <taxon>Pentapetalae</taxon>
        <taxon>rosids</taxon>
        <taxon>fabids</taxon>
        <taxon>Rosales</taxon>
        <taxon>Moraceae</taxon>
        <taxon>Moreae</taxon>
        <taxon>Morus</taxon>
    </lineage>
</organism>